<accession>A0A7V5NYF9</accession>
<proteinExistence type="predicted"/>
<comment type="caution">
    <text evidence="2">The sequence shown here is derived from an EMBL/GenBank/DDBJ whole genome shotgun (WGS) entry which is preliminary data.</text>
</comment>
<gene>
    <name evidence="2" type="ORF">ENJ96_00445</name>
</gene>
<dbReference type="InterPro" id="IPR010663">
    <property type="entry name" value="Znf_FPG/IleRS"/>
</dbReference>
<dbReference type="SUPFAM" id="SSF57716">
    <property type="entry name" value="Glucocorticoid receptor-like (DNA-binding domain)"/>
    <property type="match status" value="1"/>
</dbReference>
<feature type="domain" description="Zinc finger FPG/IleRS-type" evidence="1">
    <location>
        <begin position="4"/>
        <end position="22"/>
    </location>
</feature>
<dbReference type="Proteomes" id="UP000886101">
    <property type="component" value="Unassembled WGS sequence"/>
</dbReference>
<protein>
    <recommendedName>
        <fullName evidence="1">Zinc finger FPG/IleRS-type domain-containing protein</fullName>
    </recommendedName>
</protein>
<organism evidence="2">
    <name type="scientific">Thermodesulfatator atlanticus</name>
    <dbReference type="NCBI Taxonomy" id="501497"/>
    <lineage>
        <taxon>Bacteria</taxon>
        <taxon>Pseudomonadati</taxon>
        <taxon>Thermodesulfobacteriota</taxon>
        <taxon>Thermodesulfobacteria</taxon>
        <taxon>Thermodesulfobacteriales</taxon>
        <taxon>Thermodesulfatatoraceae</taxon>
        <taxon>Thermodesulfatator</taxon>
    </lineage>
</organism>
<feature type="non-terminal residue" evidence="2">
    <location>
        <position position="1"/>
    </location>
</feature>
<evidence type="ECO:0000259" key="1">
    <source>
        <dbReference type="Pfam" id="PF06827"/>
    </source>
</evidence>
<dbReference type="AlphaFoldDB" id="A0A7V5NYF9"/>
<dbReference type="EMBL" id="DROK01000013">
    <property type="protein sequence ID" value="HHI96304.1"/>
    <property type="molecule type" value="Genomic_DNA"/>
</dbReference>
<name>A0A7V5NYF9_9BACT</name>
<sequence length="22" mass="2423">GQTIAYTKIAQRGTHFCPACQK</sequence>
<evidence type="ECO:0000313" key="2">
    <source>
        <dbReference type="EMBL" id="HHI96304.1"/>
    </source>
</evidence>
<dbReference type="Pfam" id="PF06827">
    <property type="entry name" value="zf-FPG_IleRS"/>
    <property type="match status" value="1"/>
</dbReference>
<reference evidence="2" key="1">
    <citation type="journal article" date="2020" name="mSystems">
        <title>Genome- and Community-Level Interaction Insights into Carbon Utilization and Element Cycling Functions of Hydrothermarchaeota in Hydrothermal Sediment.</title>
        <authorList>
            <person name="Zhou Z."/>
            <person name="Liu Y."/>
            <person name="Xu W."/>
            <person name="Pan J."/>
            <person name="Luo Z.H."/>
            <person name="Li M."/>
        </authorList>
    </citation>
    <scope>NUCLEOTIDE SEQUENCE [LARGE SCALE GENOMIC DNA]</scope>
    <source>
        <strain evidence="2">HyVt-533</strain>
    </source>
</reference>